<dbReference type="Gene3D" id="2.30.42.60">
    <property type="match status" value="1"/>
</dbReference>
<feature type="domain" description="PDZ" evidence="5">
    <location>
        <begin position="255"/>
        <end position="316"/>
    </location>
</feature>
<dbReference type="GO" id="GO:0008233">
    <property type="term" value="F:peptidase activity"/>
    <property type="evidence" value="ECO:0007669"/>
    <property type="project" value="UniProtKB-KW"/>
</dbReference>
<dbReference type="SUPFAM" id="SSF50156">
    <property type="entry name" value="PDZ domain-like"/>
    <property type="match status" value="2"/>
</dbReference>
<evidence type="ECO:0000259" key="5">
    <source>
        <dbReference type="PROSITE" id="PS50106"/>
    </source>
</evidence>
<dbReference type="PROSITE" id="PS50106">
    <property type="entry name" value="PDZ"/>
    <property type="match status" value="1"/>
</dbReference>
<dbReference type="InterPro" id="IPR036034">
    <property type="entry name" value="PDZ_sf"/>
</dbReference>
<dbReference type="InterPro" id="IPR009003">
    <property type="entry name" value="Peptidase_S1_PA"/>
</dbReference>
<dbReference type="PRINTS" id="PR00834">
    <property type="entry name" value="PROTEASES2C"/>
</dbReference>
<dbReference type="InterPro" id="IPR001940">
    <property type="entry name" value="Peptidase_S1C"/>
</dbReference>
<organism evidence="6 7">
    <name type="scientific">Azospira oryzae</name>
    <dbReference type="NCBI Taxonomy" id="146939"/>
    <lineage>
        <taxon>Bacteria</taxon>
        <taxon>Pseudomonadati</taxon>
        <taxon>Pseudomonadota</taxon>
        <taxon>Betaproteobacteria</taxon>
        <taxon>Rhodocyclales</taxon>
        <taxon>Rhodocyclaceae</taxon>
        <taxon>Azospira</taxon>
    </lineage>
</organism>
<keyword evidence="2" id="KW-0378">Hydrolase</keyword>
<gene>
    <name evidence="6" type="ORF">EV678_2865</name>
</gene>
<dbReference type="SUPFAM" id="SSF50494">
    <property type="entry name" value="Trypsin-like serine proteases"/>
    <property type="match status" value="1"/>
</dbReference>
<proteinExistence type="predicted"/>
<evidence type="ECO:0000256" key="2">
    <source>
        <dbReference type="ARBA" id="ARBA00022801"/>
    </source>
</evidence>
<evidence type="ECO:0000313" key="7">
    <source>
        <dbReference type="Proteomes" id="UP000292136"/>
    </source>
</evidence>
<evidence type="ECO:0000256" key="3">
    <source>
        <dbReference type="SAM" id="MobiDB-lite"/>
    </source>
</evidence>
<evidence type="ECO:0000256" key="4">
    <source>
        <dbReference type="SAM" id="SignalP"/>
    </source>
</evidence>
<name>A0ABY0ILW5_9RHOO</name>
<feature type="region of interest" description="Disordered" evidence="3">
    <location>
        <begin position="449"/>
        <end position="472"/>
    </location>
</feature>
<dbReference type="Pfam" id="PF13180">
    <property type="entry name" value="PDZ_2"/>
    <property type="match status" value="1"/>
</dbReference>
<dbReference type="GO" id="GO:0006508">
    <property type="term" value="P:proteolysis"/>
    <property type="evidence" value="ECO:0007669"/>
    <property type="project" value="UniProtKB-KW"/>
</dbReference>
<evidence type="ECO:0000313" key="6">
    <source>
        <dbReference type="EMBL" id="RZT75679.1"/>
    </source>
</evidence>
<keyword evidence="4" id="KW-0732">Signal</keyword>
<evidence type="ECO:0000256" key="1">
    <source>
        <dbReference type="ARBA" id="ARBA00022670"/>
    </source>
</evidence>
<dbReference type="Pfam" id="PF13365">
    <property type="entry name" value="Trypsin_2"/>
    <property type="match status" value="1"/>
</dbReference>
<dbReference type="PANTHER" id="PTHR43343:SF3">
    <property type="entry name" value="PROTEASE DO-LIKE 8, CHLOROPLASTIC"/>
    <property type="match status" value="1"/>
</dbReference>
<protein>
    <submittedName>
        <fullName evidence="6">Serine protease Do</fullName>
    </submittedName>
</protein>
<keyword evidence="1 6" id="KW-0645">Protease</keyword>
<dbReference type="Gene3D" id="2.30.42.10">
    <property type="match status" value="1"/>
</dbReference>
<dbReference type="PANTHER" id="PTHR43343">
    <property type="entry name" value="PEPTIDASE S12"/>
    <property type="match status" value="1"/>
</dbReference>
<dbReference type="InterPro" id="IPR001478">
    <property type="entry name" value="PDZ"/>
</dbReference>
<accession>A0ABY0ILW5</accession>
<dbReference type="Gene3D" id="2.40.10.120">
    <property type="match status" value="1"/>
</dbReference>
<dbReference type="RefSeq" id="WP_130460010.1">
    <property type="nucleotide sequence ID" value="NZ_SHKM01000003.1"/>
</dbReference>
<dbReference type="InterPro" id="IPR051201">
    <property type="entry name" value="Chloro_Bact_Ser_Proteases"/>
</dbReference>
<dbReference type="EMBL" id="SHKM01000003">
    <property type="protein sequence ID" value="RZT75679.1"/>
    <property type="molecule type" value="Genomic_DNA"/>
</dbReference>
<reference evidence="6 7" key="1">
    <citation type="submission" date="2019-02" db="EMBL/GenBank/DDBJ databases">
        <title>Genomic Encyclopedia of Type Strains, Phase IV (KMG-IV): sequencing the most valuable type-strain genomes for metagenomic binning, comparative biology and taxonomic classification.</title>
        <authorList>
            <person name="Goeker M."/>
        </authorList>
    </citation>
    <scope>NUCLEOTIDE SEQUENCE [LARGE SCALE GENOMIC DNA]</scope>
    <source>
        <strain evidence="6 7">DSM 21223</strain>
    </source>
</reference>
<dbReference type="Proteomes" id="UP000292136">
    <property type="component" value="Unassembled WGS sequence"/>
</dbReference>
<comment type="caution">
    <text evidence="6">The sequence shown here is derived from an EMBL/GenBank/DDBJ whole genome shotgun (WGS) entry which is preliminary data.</text>
</comment>
<feature type="compositionally biased region" description="Polar residues" evidence="3">
    <location>
        <begin position="455"/>
        <end position="472"/>
    </location>
</feature>
<sequence>MTHTAPLRHALWLAFFAMASAAANGDAVLTPGQPQSAAPSLSLGTTGQGSLAMRVAERLPSVVQIRVRRSEGVAAVAAANTAPGLPVPDGTGSGFVFDAQGHLLTNAHVVRRARQILVIAPNGQEVEAKVVGSDDTTDIAVLKTAAPLAPPVPLGSSKELRPGDPVFAVGSPFGLAHSVSAGIVSASGRFLPSNPHVAFLQTDAAINPGNSGGPLFDAEGRLVGINSMSFSRSGGYTNIGFAIPVEEARRVAAILIRDGQVKRGWLGAELQATETAARALGRQRGVLVTRVHADTPAEKAGLQAGDLVIGIAGRPLADGGDLHRFLAAAAPGDRLELELWRQQQSRSVRVVLGEKREVPRPATNLAAYDPARSLGLVLQELPGKGGLRILAVQGIAEQNGLDPGDEIDSLDGQPVKDIHDLNLALGRIPNREMGLLGIRRQGRALVLPLGPRPQVGTTSTTAPGQPRSTTDD</sequence>
<feature type="chain" id="PRO_5046878394" evidence="4">
    <location>
        <begin position="22"/>
        <end position="472"/>
    </location>
</feature>
<feature type="signal peptide" evidence="4">
    <location>
        <begin position="1"/>
        <end position="21"/>
    </location>
</feature>
<dbReference type="SMART" id="SM00228">
    <property type="entry name" value="PDZ"/>
    <property type="match status" value="2"/>
</dbReference>
<keyword evidence="7" id="KW-1185">Reference proteome</keyword>